<dbReference type="AlphaFoldDB" id="A0A917CPV6"/>
<comment type="caution">
    <text evidence="1">The sequence shown here is derived from an EMBL/GenBank/DDBJ whole genome shotgun (WGS) entry which is preliminary data.</text>
</comment>
<keyword evidence="2" id="KW-1185">Reference proteome</keyword>
<proteinExistence type="predicted"/>
<protein>
    <submittedName>
        <fullName evidence="1">Uncharacterized protein</fullName>
    </submittedName>
</protein>
<dbReference type="EMBL" id="BMCU01000001">
    <property type="protein sequence ID" value="GGF93444.1"/>
    <property type="molecule type" value="Genomic_DNA"/>
</dbReference>
<dbReference type="InterPro" id="IPR027417">
    <property type="entry name" value="P-loop_NTPase"/>
</dbReference>
<dbReference type="RefSeq" id="WP_188543041.1">
    <property type="nucleotide sequence ID" value="NZ_BMCU01000001.1"/>
</dbReference>
<name>A0A917CPV6_9NOCA</name>
<accession>A0A917CPV6</accession>
<dbReference type="SUPFAM" id="SSF52540">
    <property type="entry name" value="P-loop containing nucleoside triphosphate hydrolases"/>
    <property type="match status" value="1"/>
</dbReference>
<dbReference type="Proteomes" id="UP000654257">
    <property type="component" value="Unassembled WGS sequence"/>
</dbReference>
<reference evidence="1" key="1">
    <citation type="journal article" date="2014" name="Int. J. Syst. Evol. Microbiol.">
        <title>Complete genome sequence of Corynebacterium casei LMG S-19264T (=DSM 44701T), isolated from a smear-ripened cheese.</title>
        <authorList>
            <consortium name="US DOE Joint Genome Institute (JGI-PGF)"/>
            <person name="Walter F."/>
            <person name="Albersmeier A."/>
            <person name="Kalinowski J."/>
            <person name="Ruckert C."/>
        </authorList>
    </citation>
    <scope>NUCLEOTIDE SEQUENCE</scope>
    <source>
        <strain evidence="1">CCM 7905</strain>
    </source>
</reference>
<sequence>MRDALARLGSATVGTPGGERVAGSIARWTAPLRVGVAGRPGVGKSAVARALGQVSGVTPVEVHVVDSPDIPDAILDADLVLYVIVRTPHPADLEALSGRHATDTVVVLAKADTLVDRDTAAAQAQASTSLPVVAIDTGDEADASTLRAVVEAAFEGVASRRSRALLAELEAAGAAEPSVCEAVEAFLRDRART</sequence>
<evidence type="ECO:0000313" key="1">
    <source>
        <dbReference type="EMBL" id="GGF93444.1"/>
    </source>
</evidence>
<evidence type="ECO:0000313" key="2">
    <source>
        <dbReference type="Proteomes" id="UP000654257"/>
    </source>
</evidence>
<gene>
    <name evidence="1" type="ORF">GCM10007304_04170</name>
</gene>
<reference evidence="1" key="2">
    <citation type="submission" date="2020-09" db="EMBL/GenBank/DDBJ databases">
        <authorList>
            <person name="Sun Q."/>
            <person name="Sedlacek I."/>
        </authorList>
    </citation>
    <scope>NUCLEOTIDE SEQUENCE</scope>
    <source>
        <strain evidence="1">CCM 7905</strain>
    </source>
</reference>
<organism evidence="1 2">
    <name type="scientific">Rhodococcoides trifolii</name>
    <dbReference type="NCBI Taxonomy" id="908250"/>
    <lineage>
        <taxon>Bacteria</taxon>
        <taxon>Bacillati</taxon>
        <taxon>Actinomycetota</taxon>
        <taxon>Actinomycetes</taxon>
        <taxon>Mycobacteriales</taxon>
        <taxon>Nocardiaceae</taxon>
        <taxon>Rhodococcoides</taxon>
    </lineage>
</organism>